<evidence type="ECO:0000256" key="2">
    <source>
        <dbReference type="ARBA" id="ARBA00022723"/>
    </source>
</evidence>
<dbReference type="InterPro" id="IPR032466">
    <property type="entry name" value="Metal_Hydrolase"/>
</dbReference>
<keyword evidence="2 7" id="KW-0479">Metal-binding</keyword>
<evidence type="ECO:0000256" key="5">
    <source>
        <dbReference type="PIRSR" id="PIRSR038994-1"/>
    </source>
</evidence>
<protein>
    <submittedName>
        <fullName evidence="9">N-acetylglucosamine-6-phosphate deacetylase</fullName>
        <ecNumber evidence="9">3.5.1.25</ecNumber>
    </submittedName>
</protein>
<dbReference type="PANTHER" id="PTHR11113">
    <property type="entry name" value="N-ACETYLGLUCOSAMINE-6-PHOSPHATE DEACETYLASE"/>
    <property type="match status" value="1"/>
</dbReference>
<name>A0A6J4UTN0_9BACT</name>
<dbReference type="GO" id="GO:0046872">
    <property type="term" value="F:metal ion binding"/>
    <property type="evidence" value="ECO:0007669"/>
    <property type="project" value="UniProtKB-KW"/>
</dbReference>
<accession>A0A6J4UTN0</accession>
<proteinExistence type="inferred from homology"/>
<evidence type="ECO:0000256" key="6">
    <source>
        <dbReference type="PIRSR" id="PIRSR038994-2"/>
    </source>
</evidence>
<dbReference type="PIRSF" id="PIRSF038994">
    <property type="entry name" value="NagA"/>
    <property type="match status" value="1"/>
</dbReference>
<feature type="binding site" evidence="6">
    <location>
        <begin position="220"/>
        <end position="221"/>
    </location>
    <ligand>
        <name>substrate</name>
    </ligand>
</feature>
<reference evidence="9" key="1">
    <citation type="submission" date="2020-02" db="EMBL/GenBank/DDBJ databases">
        <authorList>
            <person name="Meier V. D."/>
        </authorList>
    </citation>
    <scope>NUCLEOTIDE SEQUENCE</scope>
    <source>
        <strain evidence="9">AVDCRST_MAG73</strain>
    </source>
</reference>
<keyword evidence="3 4" id="KW-0378">Hydrolase</keyword>
<feature type="binding site" evidence="6">
    <location>
        <begin position="311"/>
        <end position="313"/>
    </location>
    <ligand>
        <name>substrate</name>
    </ligand>
</feature>
<feature type="domain" description="Amidohydrolase-related" evidence="8">
    <location>
        <begin position="48"/>
        <end position="384"/>
    </location>
</feature>
<feature type="binding site" evidence="7">
    <location>
        <position position="128"/>
    </location>
    <ligand>
        <name>Zn(2+)</name>
        <dbReference type="ChEBI" id="CHEBI:29105"/>
    </ligand>
</feature>
<dbReference type="GO" id="GO:0008448">
    <property type="term" value="F:N-acetylglucosamine-6-phosphate deacetylase activity"/>
    <property type="evidence" value="ECO:0007669"/>
    <property type="project" value="UniProtKB-EC"/>
</dbReference>
<feature type="binding site" evidence="6">
    <location>
        <position position="141"/>
    </location>
    <ligand>
        <name>substrate</name>
    </ligand>
</feature>
<dbReference type="EC" id="3.5.1.25" evidence="9"/>
<dbReference type="EMBL" id="CADCWE010000227">
    <property type="protein sequence ID" value="CAA9557832.1"/>
    <property type="molecule type" value="Genomic_DNA"/>
</dbReference>
<dbReference type="GO" id="GO:0006046">
    <property type="term" value="P:N-acetylglucosamine catabolic process"/>
    <property type="evidence" value="ECO:0007669"/>
    <property type="project" value="TreeGrafter"/>
</dbReference>
<dbReference type="Pfam" id="PF01979">
    <property type="entry name" value="Amidohydro_1"/>
    <property type="match status" value="1"/>
</dbReference>
<gene>
    <name evidence="9" type="ORF">AVDCRST_MAG73-3365</name>
</gene>
<comment type="similarity">
    <text evidence="1 4">Belongs to the metallo-dependent hydrolases superfamily. NagA family.</text>
</comment>
<feature type="binding site" evidence="6">
    <location>
        <position position="252"/>
    </location>
    <ligand>
        <name>substrate</name>
    </ligand>
</feature>
<evidence type="ECO:0000256" key="3">
    <source>
        <dbReference type="ARBA" id="ARBA00022801"/>
    </source>
</evidence>
<dbReference type="SUPFAM" id="SSF51556">
    <property type="entry name" value="Metallo-dependent hydrolases"/>
    <property type="match status" value="1"/>
</dbReference>
<dbReference type="InterPro" id="IPR003764">
    <property type="entry name" value="GlcNAc_6-P_deAcase"/>
</dbReference>
<dbReference type="AlphaFoldDB" id="A0A6J4UTN0"/>
<evidence type="ECO:0000256" key="4">
    <source>
        <dbReference type="PIRNR" id="PIRNR038994"/>
    </source>
</evidence>
<dbReference type="Gene3D" id="3.20.20.140">
    <property type="entry name" value="Metal-dependent hydrolases"/>
    <property type="match status" value="1"/>
</dbReference>
<feature type="binding site" evidence="6">
    <location>
        <position position="228"/>
    </location>
    <ligand>
        <name>substrate</name>
    </ligand>
</feature>
<feature type="binding site" evidence="7">
    <location>
        <position position="217"/>
    </location>
    <ligand>
        <name>Zn(2+)</name>
        <dbReference type="ChEBI" id="CHEBI:29105"/>
    </ligand>
</feature>
<keyword evidence="4" id="KW-0119">Carbohydrate metabolism</keyword>
<evidence type="ECO:0000256" key="1">
    <source>
        <dbReference type="ARBA" id="ARBA00010716"/>
    </source>
</evidence>
<feature type="active site" description="Proton donor/acceptor" evidence="5">
    <location>
        <position position="274"/>
    </location>
</feature>
<sequence length="398" mass="41086">MAAEQGTAHLSGRDVATGHPVVVHVEGDRIARVDPSTVEDPKSLPWIGPGLVDLQVNGFAGIDLNDGAVSGDAVDRLARALLPLGVTTFLPTIITAAAAEIERTVRGIATALSRDPGLSKVAVGIHLEGPFISPEDGPRGAHPANHVIPPDWSLFDRWQRASGDRISIVTLSPEWPGATDFIARCCASGVIAAIGHTAASPEQIRAAVAAGARLSTHLGNGAHALLPRHPNYLWEQLAADDLWASVIADGFHLPDAVLKTVLRVKGDRAVLVSDAVALAGMPPGEYVSPVGSRVVLTDAGRLLLAADPRLLAGSARPLVAGVAHLVASGLLGLGHGWGMASTRPALLLGHPAAAGLSPGAPADLVLFRWDGHEIDINRVVKSGRSVFSSQPANQPGAA</sequence>
<evidence type="ECO:0000259" key="8">
    <source>
        <dbReference type="Pfam" id="PF01979"/>
    </source>
</evidence>
<evidence type="ECO:0000256" key="7">
    <source>
        <dbReference type="PIRSR" id="PIRSR038994-3"/>
    </source>
</evidence>
<evidence type="ECO:0000313" key="9">
    <source>
        <dbReference type="EMBL" id="CAA9557832.1"/>
    </source>
</evidence>
<dbReference type="InterPro" id="IPR006680">
    <property type="entry name" value="Amidohydro-rel"/>
</dbReference>
<organism evidence="9">
    <name type="scientific">uncultured Thermomicrobiales bacterium</name>
    <dbReference type="NCBI Taxonomy" id="1645740"/>
    <lineage>
        <taxon>Bacteria</taxon>
        <taxon>Pseudomonadati</taxon>
        <taxon>Thermomicrobiota</taxon>
        <taxon>Thermomicrobia</taxon>
        <taxon>Thermomicrobiales</taxon>
        <taxon>environmental samples</taxon>
    </lineage>
</organism>
<dbReference type="PANTHER" id="PTHR11113:SF14">
    <property type="entry name" value="N-ACETYLGLUCOSAMINE-6-PHOSPHATE DEACETYLASE"/>
    <property type="match status" value="1"/>
</dbReference>
<feature type="binding site" evidence="7">
    <location>
        <position position="196"/>
    </location>
    <ligand>
        <name>Zn(2+)</name>
        <dbReference type="ChEBI" id="CHEBI:29105"/>
    </ligand>
</feature>
<comment type="cofactor">
    <cofactor evidence="7">
        <name>a divalent metal cation</name>
        <dbReference type="ChEBI" id="CHEBI:60240"/>
    </cofactor>
    <text evidence="7">Binds 1 divalent metal cation per subunit.</text>
</comment>